<gene>
    <name evidence="6" type="ORF">AM593_04803</name>
</gene>
<feature type="non-terminal residue" evidence="6">
    <location>
        <position position="80"/>
    </location>
</feature>
<dbReference type="InterPro" id="IPR029320">
    <property type="entry name" value="Acyl-CoA_ox_N"/>
</dbReference>
<dbReference type="GO" id="GO:0033540">
    <property type="term" value="P:fatty acid beta-oxidation using acyl-CoA oxidase"/>
    <property type="evidence" value="ECO:0007669"/>
    <property type="project" value="TreeGrafter"/>
</dbReference>
<dbReference type="Gene3D" id="1.10.540.10">
    <property type="entry name" value="Acyl-CoA dehydrogenase/oxidase, N-terminal domain"/>
    <property type="match status" value="1"/>
</dbReference>
<evidence type="ECO:0000256" key="1">
    <source>
        <dbReference type="ARBA" id="ARBA00001974"/>
    </source>
</evidence>
<dbReference type="Gene3D" id="2.40.110.10">
    <property type="entry name" value="Butyryl-CoA Dehydrogenase, subunit A, domain 2"/>
    <property type="match status" value="1"/>
</dbReference>
<name>A0A3R5UDJ7_MYTGA</name>
<feature type="domain" description="Acyl-coenzyme A oxidase N-terminal" evidence="5">
    <location>
        <begin position="1"/>
        <end position="28"/>
    </location>
</feature>
<dbReference type="GO" id="GO:0055088">
    <property type="term" value="P:lipid homeostasis"/>
    <property type="evidence" value="ECO:0007669"/>
    <property type="project" value="TreeGrafter"/>
</dbReference>
<evidence type="ECO:0000256" key="3">
    <source>
        <dbReference type="ARBA" id="ARBA00022630"/>
    </source>
</evidence>
<dbReference type="GO" id="GO:0003997">
    <property type="term" value="F:acyl-CoA oxidase activity"/>
    <property type="evidence" value="ECO:0007669"/>
    <property type="project" value="InterPro"/>
</dbReference>
<dbReference type="PANTHER" id="PTHR10909">
    <property type="entry name" value="ELECTRON TRANSPORT OXIDOREDUCTASE"/>
    <property type="match status" value="1"/>
</dbReference>
<keyword evidence="3" id="KW-0285">Flavoprotein</keyword>
<keyword evidence="7" id="KW-1185">Reference proteome</keyword>
<reference evidence="6 7" key="1">
    <citation type="journal article" date="2016" name="PLoS ONE">
        <title>A First Insight into the Genome of the Filter-Feeder Mussel Mytilus galloprovincialis.</title>
        <authorList>
            <person name="Murgarella M."/>
            <person name="Puiu D."/>
            <person name="Novoa B."/>
            <person name="Figueras A."/>
            <person name="Posada D."/>
            <person name="Canchaya C."/>
        </authorList>
    </citation>
    <scope>NUCLEOTIDE SEQUENCE [LARGE SCALE GENOMIC DNA]</scope>
    <source>
        <tissue evidence="6">Muscle</tissue>
    </source>
</reference>
<dbReference type="InterPro" id="IPR037069">
    <property type="entry name" value="AcylCoA_DH/ox_N_sf"/>
</dbReference>
<dbReference type="GO" id="GO:0005777">
    <property type="term" value="C:peroxisome"/>
    <property type="evidence" value="ECO:0007669"/>
    <property type="project" value="InterPro"/>
</dbReference>
<comment type="pathway">
    <text evidence="2">Lipid metabolism; peroxisomal fatty acid beta-oxidation.</text>
</comment>
<dbReference type="EMBL" id="KV594173">
    <property type="protein sequence ID" value="OPL21198.1"/>
    <property type="molecule type" value="Genomic_DNA"/>
</dbReference>
<accession>A0A3R5UDJ7</accession>
<keyword evidence="4" id="KW-0274">FAD</keyword>
<dbReference type="Proteomes" id="UP000266721">
    <property type="component" value="Unassembled WGS sequence"/>
</dbReference>
<dbReference type="SUPFAM" id="SSF56645">
    <property type="entry name" value="Acyl-CoA dehydrogenase NM domain-like"/>
    <property type="match status" value="1"/>
</dbReference>
<evidence type="ECO:0000259" key="5">
    <source>
        <dbReference type="Pfam" id="PF14749"/>
    </source>
</evidence>
<sequence length="80" mass="9055">MFVPTLERQGTPEQSRKWVPLGKSFKMIGTYAQTELGHGTFIRGLETTATFDPETQEFILDSPTLSSIKYWPGNGKYVNK</sequence>
<dbReference type="InterPro" id="IPR009100">
    <property type="entry name" value="AcylCoA_DH/oxidase_NM_dom_sf"/>
</dbReference>
<evidence type="ECO:0000313" key="6">
    <source>
        <dbReference type="EMBL" id="OPL21198.1"/>
    </source>
</evidence>
<dbReference type="GO" id="GO:0071949">
    <property type="term" value="F:FAD binding"/>
    <property type="evidence" value="ECO:0007669"/>
    <property type="project" value="InterPro"/>
</dbReference>
<dbReference type="AlphaFoldDB" id="A0A3R5UDJ7"/>
<dbReference type="InterPro" id="IPR046373">
    <property type="entry name" value="Acyl-CoA_Oxase/DH_mid-dom_sf"/>
</dbReference>
<dbReference type="PANTHER" id="PTHR10909:SF250">
    <property type="entry name" value="PEROXISOMAL ACYL-COENZYME A OXIDASE 1"/>
    <property type="match status" value="1"/>
</dbReference>
<evidence type="ECO:0000256" key="4">
    <source>
        <dbReference type="ARBA" id="ARBA00022827"/>
    </source>
</evidence>
<protein>
    <submittedName>
        <fullName evidence="6">Peroxisomal 1 acyl-coenzyme a oxidase</fullName>
    </submittedName>
</protein>
<evidence type="ECO:0000256" key="2">
    <source>
        <dbReference type="ARBA" id="ARBA00004846"/>
    </source>
</evidence>
<evidence type="ECO:0000313" key="7">
    <source>
        <dbReference type="Proteomes" id="UP000266721"/>
    </source>
</evidence>
<dbReference type="GO" id="GO:0005504">
    <property type="term" value="F:fatty acid binding"/>
    <property type="evidence" value="ECO:0007669"/>
    <property type="project" value="TreeGrafter"/>
</dbReference>
<dbReference type="SMR" id="A0A3R5UDJ7"/>
<dbReference type="Pfam" id="PF14749">
    <property type="entry name" value="Acyl-CoA_ox_N"/>
    <property type="match status" value="1"/>
</dbReference>
<organism evidence="6 7">
    <name type="scientific">Mytilus galloprovincialis</name>
    <name type="common">Mediterranean mussel</name>
    <dbReference type="NCBI Taxonomy" id="29158"/>
    <lineage>
        <taxon>Eukaryota</taxon>
        <taxon>Metazoa</taxon>
        <taxon>Spiralia</taxon>
        <taxon>Lophotrochozoa</taxon>
        <taxon>Mollusca</taxon>
        <taxon>Bivalvia</taxon>
        <taxon>Autobranchia</taxon>
        <taxon>Pteriomorphia</taxon>
        <taxon>Mytilida</taxon>
        <taxon>Mytiloidea</taxon>
        <taxon>Mytilidae</taxon>
        <taxon>Mytilinae</taxon>
        <taxon>Mytilus</taxon>
    </lineage>
</organism>
<dbReference type="InterPro" id="IPR012258">
    <property type="entry name" value="Acyl-CoA_oxidase"/>
</dbReference>
<feature type="non-terminal residue" evidence="6">
    <location>
        <position position="1"/>
    </location>
</feature>
<proteinExistence type="predicted"/>
<comment type="cofactor">
    <cofactor evidence="1">
        <name>FAD</name>
        <dbReference type="ChEBI" id="CHEBI:57692"/>
    </cofactor>
</comment>